<name>A0A9P7KPH2_9AGAR</name>
<evidence type="ECO:0000256" key="3">
    <source>
        <dbReference type="ARBA" id="ARBA00023274"/>
    </source>
</evidence>
<keyword evidence="2" id="KW-0689">Ribosomal protein</keyword>
<dbReference type="GO" id="GO:0005840">
    <property type="term" value="C:ribosome"/>
    <property type="evidence" value="ECO:0007669"/>
    <property type="project" value="UniProtKB-KW"/>
</dbReference>
<keyword evidence="6" id="KW-1185">Reference proteome</keyword>
<evidence type="ECO:0000256" key="4">
    <source>
        <dbReference type="SAM" id="MobiDB-lite"/>
    </source>
</evidence>
<dbReference type="InterPro" id="IPR036967">
    <property type="entry name" value="Ribosomal_uS11_sf"/>
</dbReference>
<dbReference type="GO" id="GO:1990904">
    <property type="term" value="C:ribonucleoprotein complex"/>
    <property type="evidence" value="ECO:0007669"/>
    <property type="project" value="UniProtKB-KW"/>
</dbReference>
<dbReference type="InterPro" id="IPR001971">
    <property type="entry name" value="Ribosomal_uS11"/>
</dbReference>
<comment type="similarity">
    <text evidence="1">Belongs to the universal ribosomal protein uS11 family.</text>
</comment>
<dbReference type="GO" id="GO:0003735">
    <property type="term" value="F:structural constituent of ribosome"/>
    <property type="evidence" value="ECO:0007669"/>
    <property type="project" value="InterPro"/>
</dbReference>
<dbReference type="Proteomes" id="UP000717328">
    <property type="component" value="Unassembled WGS sequence"/>
</dbReference>
<dbReference type="OrthoDB" id="1654884at2759"/>
<evidence type="ECO:0000256" key="1">
    <source>
        <dbReference type="ARBA" id="ARBA00006194"/>
    </source>
</evidence>
<sequence>MLAALRAPARTLCLHQRTLHVSRALANIPPPSAGPENALLTMLDNLSSPPTAGPDGYPSPTPRAPNPFAQRDYTAAIPRYSLYCKSTRNNTLTTLMSDTFVPLAAFSGGSCGFKKVNRSSYEAGYQCAVRTFKAVEALAKGRTFQVDLYFSGFGQGRDAMHRALLTSEGDAVRPLVASITDRTPIKIGGTRSKKARRL</sequence>
<dbReference type="Pfam" id="PF00411">
    <property type="entry name" value="Ribosomal_S11"/>
    <property type="match status" value="1"/>
</dbReference>
<evidence type="ECO:0000256" key="2">
    <source>
        <dbReference type="ARBA" id="ARBA00022980"/>
    </source>
</evidence>
<dbReference type="AlphaFoldDB" id="A0A9P7KPH2"/>
<accession>A0A9P7KPH2</accession>
<reference evidence="5" key="1">
    <citation type="submission" date="2021-02" db="EMBL/GenBank/DDBJ databases">
        <authorList>
            <person name="Nieuwenhuis M."/>
            <person name="Van De Peppel L.J.J."/>
        </authorList>
    </citation>
    <scope>NUCLEOTIDE SEQUENCE</scope>
    <source>
        <strain evidence="5">D49</strain>
    </source>
</reference>
<gene>
    <name evidence="5" type="ORF">H0H81_001980</name>
</gene>
<dbReference type="PANTHER" id="PTHR11759">
    <property type="entry name" value="40S RIBOSOMAL PROTEIN S14/30S RIBOSOMAL PROTEIN S11"/>
    <property type="match status" value="1"/>
</dbReference>
<proteinExistence type="inferred from homology"/>
<dbReference type="HAMAP" id="MF_01310">
    <property type="entry name" value="Ribosomal_uS11"/>
    <property type="match status" value="1"/>
</dbReference>
<dbReference type="Gene3D" id="3.30.420.80">
    <property type="entry name" value="Ribosomal protein S11"/>
    <property type="match status" value="1"/>
</dbReference>
<protein>
    <recommendedName>
        <fullName evidence="7">Mitochondrial ribosomal protein S11</fullName>
    </recommendedName>
</protein>
<evidence type="ECO:0000313" key="5">
    <source>
        <dbReference type="EMBL" id="KAG5654481.1"/>
    </source>
</evidence>
<feature type="region of interest" description="Disordered" evidence="4">
    <location>
        <begin position="43"/>
        <end position="68"/>
    </location>
</feature>
<dbReference type="EMBL" id="JABCKI010000007">
    <property type="protein sequence ID" value="KAG5654481.1"/>
    <property type="molecule type" value="Genomic_DNA"/>
</dbReference>
<dbReference type="GO" id="GO:0006412">
    <property type="term" value="P:translation"/>
    <property type="evidence" value="ECO:0007669"/>
    <property type="project" value="InterPro"/>
</dbReference>
<evidence type="ECO:0008006" key="7">
    <source>
        <dbReference type="Google" id="ProtNLM"/>
    </source>
</evidence>
<organism evidence="5 6">
    <name type="scientific">Sphagnurus paluster</name>
    <dbReference type="NCBI Taxonomy" id="117069"/>
    <lineage>
        <taxon>Eukaryota</taxon>
        <taxon>Fungi</taxon>
        <taxon>Dikarya</taxon>
        <taxon>Basidiomycota</taxon>
        <taxon>Agaricomycotina</taxon>
        <taxon>Agaricomycetes</taxon>
        <taxon>Agaricomycetidae</taxon>
        <taxon>Agaricales</taxon>
        <taxon>Tricholomatineae</taxon>
        <taxon>Lyophyllaceae</taxon>
        <taxon>Sphagnurus</taxon>
    </lineage>
</organism>
<evidence type="ECO:0000313" key="6">
    <source>
        <dbReference type="Proteomes" id="UP000717328"/>
    </source>
</evidence>
<reference evidence="5" key="2">
    <citation type="submission" date="2021-10" db="EMBL/GenBank/DDBJ databases">
        <title>Phylogenomics reveals ancestral predisposition of the termite-cultivated fungus Termitomyces towards a domesticated lifestyle.</title>
        <authorList>
            <person name="Auxier B."/>
            <person name="Grum-Grzhimaylo A."/>
            <person name="Cardenas M.E."/>
            <person name="Lodge J.D."/>
            <person name="Laessoe T."/>
            <person name="Pedersen O."/>
            <person name="Smith M.E."/>
            <person name="Kuyper T.W."/>
            <person name="Franco-Molano E.A."/>
            <person name="Baroni T.J."/>
            <person name="Aanen D.K."/>
        </authorList>
    </citation>
    <scope>NUCLEOTIDE SEQUENCE</scope>
    <source>
        <strain evidence="5">D49</strain>
    </source>
</reference>
<keyword evidence="3" id="KW-0687">Ribonucleoprotein</keyword>
<dbReference type="SUPFAM" id="SSF53137">
    <property type="entry name" value="Translational machinery components"/>
    <property type="match status" value="1"/>
</dbReference>
<comment type="caution">
    <text evidence="5">The sequence shown here is derived from an EMBL/GenBank/DDBJ whole genome shotgun (WGS) entry which is preliminary data.</text>
</comment>